<evidence type="ECO:0000313" key="14">
    <source>
        <dbReference type="Proteomes" id="UP000254720"/>
    </source>
</evidence>
<dbReference type="InterPro" id="IPR005855">
    <property type="entry name" value="GFAT"/>
</dbReference>
<dbReference type="GO" id="GO:0097367">
    <property type="term" value="F:carbohydrate derivative binding"/>
    <property type="evidence" value="ECO:0007669"/>
    <property type="project" value="InterPro"/>
</dbReference>
<keyword evidence="9" id="KW-0315">Glutamine amidotransferase</keyword>
<dbReference type="GO" id="GO:0004360">
    <property type="term" value="F:glutamine-fructose-6-phosphate transaminase (isomerizing) activity"/>
    <property type="evidence" value="ECO:0007669"/>
    <property type="project" value="UniProtKB-UniRule"/>
</dbReference>
<keyword evidence="6 10" id="KW-0032">Aminotransferase</keyword>
<evidence type="ECO:0000256" key="2">
    <source>
        <dbReference type="ARBA" id="ARBA00004496"/>
    </source>
</evidence>
<protein>
    <recommendedName>
        <fullName evidence="4 10">Glutamine--fructose-6-phosphate aminotransferase [isomerizing]</fullName>
        <ecNumber evidence="3 10">2.6.1.16</ecNumber>
    </recommendedName>
    <alternativeName>
        <fullName evidence="10">D-fructose-6-phosphate amidotransferase</fullName>
    </alternativeName>
    <alternativeName>
        <fullName evidence="10">GFAT</fullName>
    </alternativeName>
    <alternativeName>
        <fullName evidence="10">Glucosamine-6-phosphate synthase</fullName>
    </alternativeName>
    <alternativeName>
        <fullName evidence="10">Hexosephosphate aminotransferase</fullName>
    </alternativeName>
    <alternativeName>
        <fullName evidence="10">L-glutamine--D-fructose-6-phosphate amidotransferase</fullName>
    </alternativeName>
</protein>
<sequence length="613" mass="67899">MCGIVGAVAKRPIAGLLIDGLKKLEYRGYDSAGIAVIDAQHQLKRLRVAGKVRELENALSTQPLYAHMGIAHTRWATHGVPSEQNAHPFISHDKFALVHNGIIENHSILREKLLREGYQFLSETDTETAVHLIHYHYTQMGDFLSAVRAAVNELEGAYALGVFSTDYPDRVIGVRQGAPLVIGKGQNENFIASDPLALLSITQQFIYLEDYDIVDLGLHAFQIYDRQGQAVNRETHTLSVGLDAIERGEYRHFMKKEIMEQPEAIASCLEGRITKSHVLPAIFGPKAETIFPQVEHVQLIACGTSYHAAMVARYWIESLARIPCSVEVASEFRYREMAQSKNSLFVTLSQSGETADTLAALRLAKKMDYLSSLVICNVPGSTMMREADLHFLTRAGVEIGVASTKAFVTQLTALLLLALTLRQQNKQADEKIDRELIEQLQNLPGLIQKVLQQDEMIANWAKAFTEKQHAIFIGRGTLYPIALEGALKMKEISYIHAEGYPSGELKHGPLALVDTSMPVIATVPGGTLLEKSLSNLQEVRARGGKLYVLTDQTHLFHQDAFADAHIIPMPSLHPLLTPILYTIPLQLLAYHVAVLKGTDVDQPRNLAKSVTVE</sequence>
<evidence type="ECO:0000256" key="5">
    <source>
        <dbReference type="ARBA" id="ARBA00022490"/>
    </source>
</evidence>
<comment type="subcellular location">
    <subcellularLocation>
        <location evidence="2 10">Cytoplasm</location>
    </subcellularLocation>
</comment>
<feature type="domain" description="SIS" evidence="12">
    <location>
        <begin position="460"/>
        <end position="603"/>
    </location>
</feature>
<dbReference type="Gene3D" id="3.60.20.10">
    <property type="entry name" value="Glutamine Phosphoribosylpyrophosphate, subunit 1, domain 1"/>
    <property type="match status" value="1"/>
</dbReference>
<proteinExistence type="inferred from homology"/>
<evidence type="ECO:0000259" key="12">
    <source>
        <dbReference type="PROSITE" id="PS51464"/>
    </source>
</evidence>
<dbReference type="HAMAP" id="MF_00164">
    <property type="entry name" value="GlmS"/>
    <property type="match status" value="1"/>
</dbReference>
<evidence type="ECO:0000259" key="11">
    <source>
        <dbReference type="PROSITE" id="PS51278"/>
    </source>
</evidence>
<feature type="domain" description="SIS" evidence="12">
    <location>
        <begin position="286"/>
        <end position="427"/>
    </location>
</feature>
<feature type="active site" description="For Fru-6P isomerization activity" evidence="10">
    <location>
        <position position="608"/>
    </location>
</feature>
<feature type="domain" description="Glutamine amidotransferase type-2" evidence="11">
    <location>
        <begin position="2"/>
        <end position="219"/>
    </location>
</feature>
<keyword evidence="14" id="KW-1185">Reference proteome</keyword>
<dbReference type="PROSITE" id="PS51464">
    <property type="entry name" value="SIS"/>
    <property type="match status" value="2"/>
</dbReference>
<dbReference type="FunFam" id="3.40.50.10490:FF:000002">
    <property type="entry name" value="Glutamine--fructose-6-phosphate aminotransferase [isomerizing]"/>
    <property type="match status" value="1"/>
</dbReference>
<dbReference type="EMBL" id="QQAX01000024">
    <property type="protein sequence ID" value="RDI40072.1"/>
    <property type="molecule type" value="Genomic_DNA"/>
</dbReference>
<dbReference type="Gene3D" id="3.40.50.10490">
    <property type="entry name" value="Glucose-6-phosphate isomerase like protein, domain 1"/>
    <property type="match status" value="2"/>
</dbReference>
<dbReference type="SUPFAM" id="SSF53697">
    <property type="entry name" value="SIS domain"/>
    <property type="match status" value="1"/>
</dbReference>
<dbReference type="InterPro" id="IPR035490">
    <property type="entry name" value="GlmS/FrlB_SIS"/>
</dbReference>
<evidence type="ECO:0000256" key="1">
    <source>
        <dbReference type="ARBA" id="ARBA00001031"/>
    </source>
</evidence>
<evidence type="ECO:0000256" key="9">
    <source>
        <dbReference type="ARBA" id="ARBA00022962"/>
    </source>
</evidence>
<evidence type="ECO:0000256" key="3">
    <source>
        <dbReference type="ARBA" id="ARBA00012916"/>
    </source>
</evidence>
<dbReference type="RefSeq" id="WP_114835135.1">
    <property type="nucleotide sequence ID" value="NZ_LR699114.1"/>
</dbReference>
<name>A0A370G8F9_9COXI</name>
<dbReference type="CDD" id="cd05009">
    <property type="entry name" value="SIS_GlmS_GlmD_2"/>
    <property type="match status" value="1"/>
</dbReference>
<dbReference type="NCBIfam" id="NF001484">
    <property type="entry name" value="PRK00331.1"/>
    <property type="match status" value="1"/>
</dbReference>
<dbReference type="PANTHER" id="PTHR10937:SF0">
    <property type="entry name" value="GLUTAMINE--FRUCTOSE-6-PHOSPHATE TRANSAMINASE (ISOMERIZING)"/>
    <property type="match status" value="1"/>
</dbReference>
<dbReference type="PANTHER" id="PTHR10937">
    <property type="entry name" value="GLUCOSAMINE--FRUCTOSE-6-PHOSPHATE AMINOTRANSFERASE, ISOMERIZING"/>
    <property type="match status" value="1"/>
</dbReference>
<comment type="function">
    <text evidence="10">Catalyzes the first step in hexosamine metabolism, converting fructose-6P into glucosamine-6P using glutamine as a nitrogen source.</text>
</comment>
<dbReference type="InterPro" id="IPR046348">
    <property type="entry name" value="SIS_dom_sf"/>
</dbReference>
<evidence type="ECO:0000256" key="7">
    <source>
        <dbReference type="ARBA" id="ARBA00022679"/>
    </source>
</evidence>
<dbReference type="Pfam" id="PF13522">
    <property type="entry name" value="GATase_6"/>
    <property type="match status" value="1"/>
</dbReference>
<evidence type="ECO:0000256" key="4">
    <source>
        <dbReference type="ARBA" id="ARBA00016090"/>
    </source>
</evidence>
<dbReference type="Proteomes" id="UP000254720">
    <property type="component" value="Unassembled WGS sequence"/>
</dbReference>
<dbReference type="AlphaFoldDB" id="A0A370G8F9"/>
<evidence type="ECO:0000313" key="13">
    <source>
        <dbReference type="EMBL" id="RDI40072.1"/>
    </source>
</evidence>
<feature type="initiator methionine" description="Removed" evidence="10">
    <location>
        <position position="1"/>
    </location>
</feature>
<evidence type="ECO:0000256" key="8">
    <source>
        <dbReference type="ARBA" id="ARBA00022737"/>
    </source>
</evidence>
<dbReference type="NCBIfam" id="TIGR01135">
    <property type="entry name" value="glmS"/>
    <property type="match status" value="1"/>
</dbReference>
<dbReference type="InterPro" id="IPR047084">
    <property type="entry name" value="GFAT_N"/>
</dbReference>
<evidence type="ECO:0000256" key="6">
    <source>
        <dbReference type="ARBA" id="ARBA00022576"/>
    </source>
</evidence>
<dbReference type="OrthoDB" id="9761808at2"/>
<organism evidence="13 14">
    <name type="scientific">Aquicella lusitana</name>
    <dbReference type="NCBI Taxonomy" id="254246"/>
    <lineage>
        <taxon>Bacteria</taxon>
        <taxon>Pseudomonadati</taxon>
        <taxon>Pseudomonadota</taxon>
        <taxon>Gammaproteobacteria</taxon>
        <taxon>Legionellales</taxon>
        <taxon>Coxiellaceae</taxon>
        <taxon>Aquicella</taxon>
    </lineage>
</organism>
<keyword evidence="8" id="KW-0677">Repeat</keyword>
<comment type="subunit">
    <text evidence="10">Homodimer.</text>
</comment>
<dbReference type="SUPFAM" id="SSF56235">
    <property type="entry name" value="N-terminal nucleophile aminohydrolases (Ntn hydrolases)"/>
    <property type="match status" value="1"/>
</dbReference>
<dbReference type="GO" id="GO:0005975">
    <property type="term" value="P:carbohydrate metabolic process"/>
    <property type="evidence" value="ECO:0007669"/>
    <property type="project" value="UniProtKB-UniRule"/>
</dbReference>
<dbReference type="CDD" id="cd00714">
    <property type="entry name" value="GFAT"/>
    <property type="match status" value="1"/>
</dbReference>
<accession>A0A370G8F9</accession>
<dbReference type="InterPro" id="IPR001347">
    <property type="entry name" value="SIS_dom"/>
</dbReference>
<gene>
    <name evidence="10" type="primary">glmS</name>
    <name evidence="13" type="ORF">C8D86_12422</name>
</gene>
<dbReference type="InterPro" id="IPR017932">
    <property type="entry name" value="GATase_2_dom"/>
</dbReference>
<dbReference type="InterPro" id="IPR035466">
    <property type="entry name" value="GlmS/AgaS_SIS"/>
</dbReference>
<dbReference type="GO" id="GO:0006047">
    <property type="term" value="P:UDP-N-acetylglucosamine metabolic process"/>
    <property type="evidence" value="ECO:0007669"/>
    <property type="project" value="TreeGrafter"/>
</dbReference>
<dbReference type="GO" id="GO:0005829">
    <property type="term" value="C:cytosol"/>
    <property type="evidence" value="ECO:0007669"/>
    <property type="project" value="TreeGrafter"/>
</dbReference>
<dbReference type="EC" id="2.6.1.16" evidence="3 10"/>
<comment type="caution">
    <text evidence="13">The sequence shown here is derived from an EMBL/GenBank/DDBJ whole genome shotgun (WGS) entry which is preliminary data.</text>
</comment>
<dbReference type="PROSITE" id="PS51278">
    <property type="entry name" value="GATASE_TYPE_2"/>
    <property type="match status" value="1"/>
</dbReference>
<evidence type="ECO:0000256" key="10">
    <source>
        <dbReference type="HAMAP-Rule" id="MF_00164"/>
    </source>
</evidence>
<dbReference type="FunFam" id="3.60.20.10:FF:000006">
    <property type="entry name" value="Glutamine--fructose-6-phosphate aminotransferase [isomerizing]"/>
    <property type="match status" value="1"/>
</dbReference>
<dbReference type="Pfam" id="PF01380">
    <property type="entry name" value="SIS"/>
    <property type="match status" value="2"/>
</dbReference>
<dbReference type="InterPro" id="IPR029055">
    <property type="entry name" value="Ntn_hydrolases_N"/>
</dbReference>
<dbReference type="CDD" id="cd05008">
    <property type="entry name" value="SIS_GlmS_GlmD_1"/>
    <property type="match status" value="1"/>
</dbReference>
<dbReference type="FunFam" id="3.40.50.10490:FF:000001">
    <property type="entry name" value="Glutamine--fructose-6-phosphate aminotransferase [isomerizing]"/>
    <property type="match status" value="1"/>
</dbReference>
<dbReference type="GO" id="GO:0006002">
    <property type="term" value="P:fructose 6-phosphate metabolic process"/>
    <property type="evidence" value="ECO:0007669"/>
    <property type="project" value="TreeGrafter"/>
</dbReference>
<dbReference type="GO" id="GO:0046349">
    <property type="term" value="P:amino sugar biosynthetic process"/>
    <property type="evidence" value="ECO:0007669"/>
    <property type="project" value="UniProtKB-ARBA"/>
</dbReference>
<comment type="catalytic activity">
    <reaction evidence="1 10">
        <text>D-fructose 6-phosphate + L-glutamine = D-glucosamine 6-phosphate + L-glutamate</text>
        <dbReference type="Rhea" id="RHEA:13237"/>
        <dbReference type="ChEBI" id="CHEBI:29985"/>
        <dbReference type="ChEBI" id="CHEBI:58359"/>
        <dbReference type="ChEBI" id="CHEBI:58725"/>
        <dbReference type="ChEBI" id="CHEBI:61527"/>
        <dbReference type="EC" id="2.6.1.16"/>
    </reaction>
</comment>
<keyword evidence="5 10" id="KW-0963">Cytoplasm</keyword>
<dbReference type="GO" id="GO:0006487">
    <property type="term" value="P:protein N-linked glycosylation"/>
    <property type="evidence" value="ECO:0007669"/>
    <property type="project" value="TreeGrafter"/>
</dbReference>
<reference evidence="13 14" key="1">
    <citation type="submission" date="2018-07" db="EMBL/GenBank/DDBJ databases">
        <title>Genomic Encyclopedia of Type Strains, Phase IV (KMG-IV): sequencing the most valuable type-strain genomes for metagenomic binning, comparative biology and taxonomic classification.</title>
        <authorList>
            <person name="Goeker M."/>
        </authorList>
    </citation>
    <scope>NUCLEOTIDE SEQUENCE [LARGE SCALE GENOMIC DNA]</scope>
    <source>
        <strain evidence="13 14">DSM 16500</strain>
    </source>
</reference>
<keyword evidence="7 10" id="KW-0808">Transferase</keyword>
<feature type="active site" description="Nucleophile; for GATase activity" evidence="10">
    <location>
        <position position="2"/>
    </location>
</feature>